<feature type="compositionally biased region" description="Polar residues" evidence="1">
    <location>
        <begin position="400"/>
        <end position="412"/>
    </location>
</feature>
<evidence type="ECO:0000256" key="1">
    <source>
        <dbReference type="SAM" id="MobiDB-lite"/>
    </source>
</evidence>
<feature type="region of interest" description="Disordered" evidence="1">
    <location>
        <begin position="398"/>
        <end position="421"/>
    </location>
</feature>
<gene>
    <name evidence="2" type="ORF">Tco_0703325</name>
</gene>
<name>A0ABQ4XYM0_9ASTR</name>
<feature type="compositionally biased region" description="Polar residues" evidence="1">
    <location>
        <begin position="1143"/>
        <end position="1169"/>
    </location>
</feature>
<feature type="region of interest" description="Disordered" evidence="1">
    <location>
        <begin position="768"/>
        <end position="790"/>
    </location>
</feature>
<organism evidence="2 3">
    <name type="scientific">Tanacetum coccineum</name>
    <dbReference type="NCBI Taxonomy" id="301880"/>
    <lineage>
        <taxon>Eukaryota</taxon>
        <taxon>Viridiplantae</taxon>
        <taxon>Streptophyta</taxon>
        <taxon>Embryophyta</taxon>
        <taxon>Tracheophyta</taxon>
        <taxon>Spermatophyta</taxon>
        <taxon>Magnoliopsida</taxon>
        <taxon>eudicotyledons</taxon>
        <taxon>Gunneridae</taxon>
        <taxon>Pentapetalae</taxon>
        <taxon>asterids</taxon>
        <taxon>campanulids</taxon>
        <taxon>Asterales</taxon>
        <taxon>Asteraceae</taxon>
        <taxon>Asteroideae</taxon>
        <taxon>Anthemideae</taxon>
        <taxon>Anthemidinae</taxon>
        <taxon>Tanacetum</taxon>
    </lineage>
</organism>
<dbReference type="EMBL" id="BQNB010009938">
    <property type="protein sequence ID" value="GJS70484.1"/>
    <property type="molecule type" value="Genomic_DNA"/>
</dbReference>
<keyword evidence="3" id="KW-1185">Reference proteome</keyword>
<dbReference type="Proteomes" id="UP001151760">
    <property type="component" value="Unassembled WGS sequence"/>
</dbReference>
<accession>A0ABQ4XYM0</accession>
<feature type="compositionally biased region" description="Basic and acidic residues" evidence="1">
    <location>
        <begin position="254"/>
        <end position="265"/>
    </location>
</feature>
<reference evidence="2" key="1">
    <citation type="journal article" date="2022" name="Int. J. Mol. Sci.">
        <title>Draft Genome of Tanacetum Coccineum: Genomic Comparison of Closely Related Tanacetum-Family Plants.</title>
        <authorList>
            <person name="Yamashiro T."/>
            <person name="Shiraishi A."/>
            <person name="Nakayama K."/>
            <person name="Satake H."/>
        </authorList>
    </citation>
    <scope>NUCLEOTIDE SEQUENCE</scope>
</reference>
<feature type="region of interest" description="Disordered" evidence="1">
    <location>
        <begin position="1142"/>
        <end position="1221"/>
    </location>
</feature>
<proteinExistence type="predicted"/>
<evidence type="ECO:0000313" key="2">
    <source>
        <dbReference type="EMBL" id="GJS70484.1"/>
    </source>
</evidence>
<feature type="region of interest" description="Disordered" evidence="1">
    <location>
        <begin position="254"/>
        <end position="315"/>
    </location>
</feature>
<protein>
    <submittedName>
        <fullName evidence="2">Uncharacterized protein</fullName>
    </submittedName>
</protein>
<feature type="region of interest" description="Disordered" evidence="1">
    <location>
        <begin position="709"/>
        <end position="745"/>
    </location>
</feature>
<feature type="compositionally biased region" description="Basic and acidic residues" evidence="1">
    <location>
        <begin position="1170"/>
        <end position="1181"/>
    </location>
</feature>
<feature type="compositionally biased region" description="Low complexity" evidence="1">
    <location>
        <begin position="722"/>
        <end position="731"/>
    </location>
</feature>
<evidence type="ECO:0000313" key="3">
    <source>
        <dbReference type="Proteomes" id="UP001151760"/>
    </source>
</evidence>
<sequence>MAIIKLGGDSGGGGNVLSRVLKGCRVKEGEGNPGLAELAPKVILHPKIESSKQSSSVSSDFASKFLILENVPPVVDEVFYDECQDSSGRSSTQAPSLFIVPETVIPETATAHTITSYTKEFEKKAQEKRKLYIDVVEKSVKEIIKDEVKSQLAQILPNEISDFATPVIQRTITKSLENVVLAKSFSQPKSTYEAATSLTEFELKKILLDKLEKSKSYRAAEVHRNLYDALVKSYQLDKDLFDSYGKAYFLKRSREDKDKDEDPRAGPDQGLKKRKTKKVVEPPKSSKSKDSQSSSSKGTKSQSKSPSKSVSHSVNDTEALKLMMISTIGKNHARNGEWVDITIRKGASPSSEVMPLTFQPHSPKERPCLGIMKHTKPETQDSSNKNVSGTVTMLIDEKVNSNQKTQESNSKTQKTESSKSVDSLKMNMALPPRNQRHQYLRYEGLQYSDADIVDFETRLARIYRREVHRVHVFDFGGLPDLMAKGLSARMLMEHMDAQGVSLFTSRAWRRLFDIRGPLVHELILEFFRGGRHRLSWRQFILALRLHTTEEMETVGFGAYWAKSVRQIPDKGDLRDYWIRISSVGDFLSTALSYTSIRDPILKPCHRLIACSIAGRSQAHEKVTVTDLLYLRGMDVGSVNVPYLLAKYLRLFAAGRKSGALITRGQFVARLAEHFGLLTEERLQCLTVIAPALPVIDIAKLPDAAAGAPEATKDAPVVDEGGQAVPAPVQAPQQPPPPPPATGRTMPQRLGRLEEEVQGLQQDASARHFRHSMGPSGGSHLQHSRDAPGRGLRCQHLRSPAGPAAARPMIPLSFSKQPLLIANNAKFPYLEKEKYEIWAMKMEYWIQNADHNLWRIVQQGNSPKRLGKDAKGNTIVHPPVSLDEHVAVQRENKKKKAYIWDIQVSEDSEPVDINAGKANNEMISPEVSKIDFLLHGHKSLELDVRIGHSYSVKAAVAPTHSAFIGTTCSGSKPTYSDQQRMFLRRRQDKDELQHQHLLDLTRRKVTEVKTDEPKALVSVDSMVNCGADISKAAESIAMMEFLPRLYNDCYIKVQAYQHAVKTLESQKDILYVYKKLKNCQDYQEYFGVDECLILSHYVFYSDPVEKEDKPLYSRFVKAGEMHAVPPPITGTYMPSPYQSDIEETQVSYGSKSDNKTSETISESNDFVSCDNSDKSSDSETHASCDSSLKTKTKDFPPAVDIQTLPESDVEDPNSTTGSPSFSVQEMLKSPRILCNKRDPSTENDIEESRCPINVSCAIASLDETTRRSQKGCSVNFKTINKLAKEGLVMGYLPRCLPMNTTVLPARTYMIVSRSESTSFSILSITYSIFTFQWGSNLLHDHKTFVYNLEYSNQLSKLLKIPELTVNISP</sequence>
<feature type="compositionally biased region" description="Polar residues" evidence="1">
    <location>
        <begin position="1211"/>
        <end position="1221"/>
    </location>
</feature>
<comment type="caution">
    <text evidence="2">The sequence shown here is derived from an EMBL/GenBank/DDBJ whole genome shotgun (WGS) entry which is preliminary data.</text>
</comment>
<feature type="compositionally biased region" description="Low complexity" evidence="1">
    <location>
        <begin position="291"/>
        <end position="314"/>
    </location>
</feature>
<reference evidence="2" key="2">
    <citation type="submission" date="2022-01" db="EMBL/GenBank/DDBJ databases">
        <authorList>
            <person name="Yamashiro T."/>
            <person name="Shiraishi A."/>
            <person name="Satake H."/>
            <person name="Nakayama K."/>
        </authorList>
    </citation>
    <scope>NUCLEOTIDE SEQUENCE</scope>
</reference>